<accession>A0ABT5K6G8</accession>
<proteinExistence type="predicted"/>
<evidence type="ECO:0000313" key="3">
    <source>
        <dbReference type="Proteomes" id="UP001221208"/>
    </source>
</evidence>
<dbReference type="PANTHER" id="PTHR34109:SF1">
    <property type="entry name" value="VOC DOMAIN-CONTAINING PROTEIN"/>
    <property type="match status" value="1"/>
</dbReference>
<feature type="domain" description="VOC" evidence="1">
    <location>
        <begin position="6"/>
        <end position="120"/>
    </location>
</feature>
<dbReference type="Gene3D" id="3.10.180.10">
    <property type="entry name" value="2,3-Dihydroxybiphenyl 1,2-Dioxygenase, domain 1"/>
    <property type="match status" value="1"/>
</dbReference>
<keyword evidence="3" id="KW-1185">Reference proteome</keyword>
<dbReference type="Pfam" id="PF00903">
    <property type="entry name" value="Glyoxalase"/>
    <property type="match status" value="1"/>
</dbReference>
<name>A0ABT5K6G8_9BURK</name>
<dbReference type="PANTHER" id="PTHR34109">
    <property type="entry name" value="BNAUNNG04460D PROTEIN-RELATED"/>
    <property type="match status" value="1"/>
</dbReference>
<dbReference type="SUPFAM" id="SSF54593">
    <property type="entry name" value="Glyoxalase/Bleomycin resistance protein/Dihydroxybiphenyl dioxygenase"/>
    <property type="match status" value="1"/>
</dbReference>
<dbReference type="PROSITE" id="PS51819">
    <property type="entry name" value="VOC"/>
    <property type="match status" value="1"/>
</dbReference>
<dbReference type="InterPro" id="IPR029068">
    <property type="entry name" value="Glyas_Bleomycin-R_OHBP_Dase"/>
</dbReference>
<dbReference type="InterPro" id="IPR037523">
    <property type="entry name" value="VOC_core"/>
</dbReference>
<gene>
    <name evidence="2" type="ORF">OIK44_23300</name>
</gene>
<dbReference type="RefSeq" id="WP_273674353.1">
    <property type="nucleotide sequence ID" value="NZ_JAQQXR010000014.1"/>
</dbReference>
<dbReference type="InterPro" id="IPR004360">
    <property type="entry name" value="Glyas_Fos-R_dOase_dom"/>
</dbReference>
<reference evidence="2 3" key="1">
    <citation type="submission" date="2022-10" db="EMBL/GenBank/DDBJ databases">
        <title>Janthinobacterium sp. hw3 Genome sequencing.</title>
        <authorList>
            <person name="Park S."/>
        </authorList>
    </citation>
    <scope>NUCLEOTIDE SEQUENCE [LARGE SCALE GENOMIC DNA]</scope>
    <source>
        <strain evidence="3">hw3</strain>
    </source>
</reference>
<evidence type="ECO:0000259" key="1">
    <source>
        <dbReference type="PROSITE" id="PS51819"/>
    </source>
</evidence>
<sequence length="128" mass="14085">MNISGALEIKVFVPAKNFKLSMAFYEALGFEVVSIRHGVALLSLGECSFLLRDGDVTEQSGNCMMHLLVDDVDAWWQYLSDAELGARFEVRMSPVADQPWGTRDFKLNDPSGVLWHIGQHPDTGAGAA</sequence>
<comment type="caution">
    <text evidence="2">The sequence shown here is derived from an EMBL/GenBank/DDBJ whole genome shotgun (WGS) entry which is preliminary data.</text>
</comment>
<evidence type="ECO:0000313" key="2">
    <source>
        <dbReference type="EMBL" id="MDC8760519.1"/>
    </source>
</evidence>
<protein>
    <submittedName>
        <fullName evidence="2">Glyoxalase</fullName>
    </submittedName>
</protein>
<organism evidence="2 3">
    <name type="scientific">Janthinobacterium fluminis</name>
    <dbReference type="NCBI Taxonomy" id="2987524"/>
    <lineage>
        <taxon>Bacteria</taxon>
        <taxon>Pseudomonadati</taxon>
        <taxon>Pseudomonadota</taxon>
        <taxon>Betaproteobacteria</taxon>
        <taxon>Burkholderiales</taxon>
        <taxon>Oxalobacteraceae</taxon>
        <taxon>Janthinobacterium</taxon>
    </lineage>
</organism>
<dbReference type="Proteomes" id="UP001221208">
    <property type="component" value="Unassembled WGS sequence"/>
</dbReference>
<dbReference type="EMBL" id="JAQQXR010000014">
    <property type="protein sequence ID" value="MDC8760519.1"/>
    <property type="molecule type" value="Genomic_DNA"/>
</dbReference>